<reference evidence="3 4" key="1">
    <citation type="submission" date="2019-02" db="EMBL/GenBank/DDBJ databases">
        <title>Polymorphobacter sp. isolated from the lake at the Tibet of China.</title>
        <authorList>
            <person name="Li A."/>
        </authorList>
    </citation>
    <scope>NUCLEOTIDE SEQUENCE [LARGE SCALE GENOMIC DNA]</scope>
    <source>
        <strain evidence="3 4">DJ1R-1</strain>
    </source>
</reference>
<dbReference type="EMBL" id="SIHO01000001">
    <property type="protein sequence ID" value="TFU05732.1"/>
    <property type="molecule type" value="Genomic_DNA"/>
</dbReference>
<dbReference type="OrthoDB" id="7165597at2"/>
<accession>A0A4Y9EQL0</accession>
<keyword evidence="4" id="KW-1185">Reference proteome</keyword>
<dbReference type="PROSITE" id="PS50828">
    <property type="entry name" value="SMR"/>
    <property type="match status" value="1"/>
</dbReference>
<dbReference type="SUPFAM" id="SSF160443">
    <property type="entry name" value="SMR domain-like"/>
    <property type="match status" value="1"/>
</dbReference>
<feature type="domain" description="Smr" evidence="2">
    <location>
        <begin position="84"/>
        <end position="179"/>
    </location>
</feature>
<feature type="region of interest" description="Disordered" evidence="1">
    <location>
        <begin position="21"/>
        <end position="53"/>
    </location>
</feature>
<organism evidence="3 4">
    <name type="scientific">Glacieibacterium arshaanense</name>
    <dbReference type="NCBI Taxonomy" id="2511025"/>
    <lineage>
        <taxon>Bacteria</taxon>
        <taxon>Pseudomonadati</taxon>
        <taxon>Pseudomonadota</taxon>
        <taxon>Alphaproteobacteria</taxon>
        <taxon>Sphingomonadales</taxon>
        <taxon>Sphingosinicellaceae</taxon>
        <taxon>Glacieibacterium</taxon>
    </lineage>
</organism>
<gene>
    <name evidence="3" type="ORF">EUV02_01505</name>
</gene>
<evidence type="ECO:0000256" key="1">
    <source>
        <dbReference type="SAM" id="MobiDB-lite"/>
    </source>
</evidence>
<dbReference type="PANTHER" id="PTHR35562">
    <property type="entry name" value="DNA ENDONUCLEASE SMRA-RELATED"/>
    <property type="match status" value="1"/>
</dbReference>
<dbReference type="InterPro" id="IPR036063">
    <property type="entry name" value="Smr_dom_sf"/>
</dbReference>
<dbReference type="Pfam" id="PF01713">
    <property type="entry name" value="Smr"/>
    <property type="match status" value="1"/>
</dbReference>
<proteinExistence type="predicted"/>
<dbReference type="AlphaFoldDB" id="A0A4Y9EQL0"/>
<protein>
    <submittedName>
        <fullName evidence="3">DNA mismatch repair protein MutS</fullName>
    </submittedName>
</protein>
<evidence type="ECO:0000259" key="2">
    <source>
        <dbReference type="PROSITE" id="PS50828"/>
    </source>
</evidence>
<name>A0A4Y9EQL0_9SPHN</name>
<evidence type="ECO:0000313" key="3">
    <source>
        <dbReference type="EMBL" id="TFU05732.1"/>
    </source>
</evidence>
<comment type="caution">
    <text evidence="3">The sequence shown here is derived from an EMBL/GenBank/DDBJ whole genome shotgun (WGS) entry which is preliminary data.</text>
</comment>
<dbReference type="InterPro" id="IPR002625">
    <property type="entry name" value="Smr_dom"/>
</dbReference>
<sequence length="181" mass="19860">MVRKLGADETALWSHVAASVRPMEGQSRPPLQPLPKVALKPQPTSATPPKRTAAANRIAVDDATLDGSWDKAIRRGVLTPDTTIDLHGYTSDRAHALLVQRIGDAALSGARVLLVITGKGARDSDTERDHRHHDDRPRGVIRARLRDWLNGAELRPFIAALRPAHPRHGGGGAWYVILRRR</sequence>
<dbReference type="PANTHER" id="PTHR35562:SF2">
    <property type="entry name" value="DNA ENDONUCLEASE SMRA-RELATED"/>
    <property type="match status" value="1"/>
</dbReference>
<dbReference type="Proteomes" id="UP000297737">
    <property type="component" value="Unassembled WGS sequence"/>
</dbReference>
<dbReference type="RefSeq" id="WP_135244457.1">
    <property type="nucleotide sequence ID" value="NZ_SIHO01000001.1"/>
</dbReference>
<dbReference type="Gene3D" id="3.30.1370.110">
    <property type="match status" value="1"/>
</dbReference>
<evidence type="ECO:0000313" key="4">
    <source>
        <dbReference type="Proteomes" id="UP000297737"/>
    </source>
</evidence>